<dbReference type="SMART" id="SM00849">
    <property type="entry name" value="Lactamase_B"/>
    <property type="match status" value="1"/>
</dbReference>
<feature type="signal peptide" evidence="2">
    <location>
        <begin position="1"/>
        <end position="29"/>
    </location>
</feature>
<dbReference type="PANTHER" id="PTHR42663">
    <property type="entry name" value="HYDROLASE C777.06C-RELATED-RELATED"/>
    <property type="match status" value="1"/>
</dbReference>
<comment type="caution">
    <text evidence="4">The sequence shown here is derived from an EMBL/GenBank/DDBJ whole genome shotgun (WGS) entry which is preliminary data.</text>
</comment>
<feature type="compositionally biased region" description="Low complexity" evidence="1">
    <location>
        <begin position="27"/>
        <end position="36"/>
    </location>
</feature>
<feature type="chain" id="PRO_5046815201" description="Metallo-beta-lactamase domain-containing protein" evidence="2">
    <location>
        <begin position="30"/>
        <end position="374"/>
    </location>
</feature>
<evidence type="ECO:0000256" key="2">
    <source>
        <dbReference type="SAM" id="SignalP"/>
    </source>
</evidence>
<dbReference type="Pfam" id="PF12706">
    <property type="entry name" value="Lactamase_B_2"/>
    <property type="match status" value="1"/>
</dbReference>
<evidence type="ECO:0000313" key="5">
    <source>
        <dbReference type="Proteomes" id="UP001165060"/>
    </source>
</evidence>
<dbReference type="InterPro" id="IPR036866">
    <property type="entry name" value="RibonucZ/Hydroxyglut_hydro"/>
</dbReference>
<dbReference type="Gene3D" id="3.60.15.10">
    <property type="entry name" value="Ribonuclease Z/Hydroxyacylglutathione hydrolase-like"/>
    <property type="match status" value="1"/>
</dbReference>
<evidence type="ECO:0000313" key="4">
    <source>
        <dbReference type="EMBL" id="GMI33456.1"/>
    </source>
</evidence>
<dbReference type="SUPFAM" id="SSF56281">
    <property type="entry name" value="Metallo-hydrolase/oxidoreductase"/>
    <property type="match status" value="1"/>
</dbReference>
<gene>
    <name evidence="4" type="ORF">TeGR_g13861</name>
</gene>
<feature type="region of interest" description="Disordered" evidence="1">
    <location>
        <begin position="27"/>
        <end position="54"/>
    </location>
</feature>
<proteinExistence type="predicted"/>
<evidence type="ECO:0000256" key="1">
    <source>
        <dbReference type="SAM" id="MobiDB-lite"/>
    </source>
</evidence>
<dbReference type="InterPro" id="IPR001279">
    <property type="entry name" value="Metallo-B-lactamas"/>
</dbReference>
<keyword evidence="5" id="KW-1185">Reference proteome</keyword>
<dbReference type="PANTHER" id="PTHR42663:SF6">
    <property type="entry name" value="HYDROLASE C777.06C-RELATED"/>
    <property type="match status" value="1"/>
</dbReference>
<feature type="domain" description="Metallo-beta-lactamase" evidence="3">
    <location>
        <begin position="104"/>
        <end position="303"/>
    </location>
</feature>
<protein>
    <recommendedName>
        <fullName evidence="3">Metallo-beta-lactamase domain-containing protein</fullName>
    </recommendedName>
</protein>
<dbReference type="Proteomes" id="UP001165060">
    <property type="component" value="Unassembled WGS sequence"/>
</dbReference>
<evidence type="ECO:0000259" key="3">
    <source>
        <dbReference type="SMART" id="SM00849"/>
    </source>
</evidence>
<sequence length="374" mass="39666">MPPPSAASLLPLLPLLSLSLLPAPPSSDASSSDASAVRVGTSAPPPSRSASSITFLGTGSSTGCPRPACLYAPSLLSSQLPSSSCRVSRLAASGDARANPDYRNNPSLLIAHRGSHAVVDAGKTFRESLTRFLPGLAIPGIDAIVLTHEHMDAFGGLDDVRGMQLPAADGSPRPMPIFLSPKTLSVVESTFPYLVPAPSPPLQAGSVREKRHVASLSFLPLAPFRPFALPALPGERPLEVTPLPVVHGEDCTCLGFAFGEQDAVLYLSDISRLPPETRAWIKDWIKGLEARGGRLAVLVVDALRESGSHNTHFCLPQAAALIRELRPGRALLVGMGCDAFPPHEEMNEKLEGMFRGEGIEVRLARDGQRIELNL</sequence>
<dbReference type="CDD" id="cd16279">
    <property type="entry name" value="metallo-hydrolase-like_MBL-fold"/>
    <property type="match status" value="1"/>
</dbReference>
<reference evidence="4 5" key="1">
    <citation type="journal article" date="2023" name="Commun. Biol.">
        <title>Genome analysis of Parmales, the sister group of diatoms, reveals the evolutionary specialization of diatoms from phago-mixotrophs to photoautotrophs.</title>
        <authorList>
            <person name="Ban H."/>
            <person name="Sato S."/>
            <person name="Yoshikawa S."/>
            <person name="Yamada K."/>
            <person name="Nakamura Y."/>
            <person name="Ichinomiya M."/>
            <person name="Sato N."/>
            <person name="Blanc-Mathieu R."/>
            <person name="Endo H."/>
            <person name="Kuwata A."/>
            <person name="Ogata H."/>
        </authorList>
    </citation>
    <scope>NUCLEOTIDE SEQUENCE [LARGE SCALE GENOMIC DNA]</scope>
</reference>
<accession>A0ABQ6MVP7</accession>
<keyword evidence="2" id="KW-0732">Signal</keyword>
<name>A0ABQ6MVP7_9STRA</name>
<dbReference type="EMBL" id="BRYB01001774">
    <property type="protein sequence ID" value="GMI33456.1"/>
    <property type="molecule type" value="Genomic_DNA"/>
</dbReference>
<organism evidence="4 5">
    <name type="scientific">Tetraparma gracilis</name>
    <dbReference type="NCBI Taxonomy" id="2962635"/>
    <lineage>
        <taxon>Eukaryota</taxon>
        <taxon>Sar</taxon>
        <taxon>Stramenopiles</taxon>
        <taxon>Ochrophyta</taxon>
        <taxon>Bolidophyceae</taxon>
        <taxon>Parmales</taxon>
        <taxon>Triparmaceae</taxon>
        <taxon>Tetraparma</taxon>
    </lineage>
</organism>